<proteinExistence type="predicted"/>
<accession>A0ABP0KU14</accession>
<evidence type="ECO:0000313" key="2">
    <source>
        <dbReference type="EMBL" id="CAK9029720.1"/>
    </source>
</evidence>
<feature type="region of interest" description="Disordered" evidence="1">
    <location>
        <begin position="220"/>
        <end position="289"/>
    </location>
</feature>
<gene>
    <name evidence="2" type="ORF">SCF082_LOCUS18914</name>
</gene>
<organism evidence="2 3">
    <name type="scientific">Durusdinium trenchii</name>
    <dbReference type="NCBI Taxonomy" id="1381693"/>
    <lineage>
        <taxon>Eukaryota</taxon>
        <taxon>Sar</taxon>
        <taxon>Alveolata</taxon>
        <taxon>Dinophyceae</taxon>
        <taxon>Suessiales</taxon>
        <taxon>Symbiodiniaceae</taxon>
        <taxon>Durusdinium</taxon>
    </lineage>
</organism>
<feature type="compositionally biased region" description="Basic and acidic residues" evidence="1">
    <location>
        <begin position="44"/>
        <end position="77"/>
    </location>
</feature>
<sequence>MLWNFLGALARRLGWAPSADVVHGSEAPQDQLEQHCARSRSRSRSREKQERADEDTTPKDGRTTPRPLAEGRPKAAAEDEEAPKPSFQGSPAAAPGAPAPTAPAAPAAAAPPMSDALDVPLVVSGGQNQTIREIVRGTYFRSGSNHGKPVYKKKREVIEDDDDDLDVLIYFWDERDGDENCGWWFSPSIGGDMVWAYHPSRKAAMPPSAAWNVPHDGAIDSSFSVTPQRSAEARSRNKAKKEEPSSAPRESSRSRSRQKQETAEKRQTMLQDGRTKTLKGNVKAKESAPASAASSASAASAASAAAQANPLDVPLVVSGGQNQTIREIVRGTYFRSGSNHGKPVYKKKREVIEDDDDDLDVLIYFWDERDGDENCGWWFSPSIGGDMVWAYHPSRKALTPPPAAWNVPHDMPIDVTFSVTPAADTRA</sequence>
<feature type="region of interest" description="Disordered" evidence="1">
    <location>
        <begin position="24"/>
        <end position="111"/>
    </location>
</feature>
<dbReference type="EMBL" id="CAXAMM010012780">
    <property type="protein sequence ID" value="CAK9029720.1"/>
    <property type="molecule type" value="Genomic_DNA"/>
</dbReference>
<evidence type="ECO:0000256" key="1">
    <source>
        <dbReference type="SAM" id="MobiDB-lite"/>
    </source>
</evidence>
<reference evidence="2 3" key="1">
    <citation type="submission" date="2024-02" db="EMBL/GenBank/DDBJ databases">
        <authorList>
            <person name="Chen Y."/>
            <person name="Shah S."/>
            <person name="Dougan E. K."/>
            <person name="Thang M."/>
            <person name="Chan C."/>
        </authorList>
    </citation>
    <scope>NUCLEOTIDE SEQUENCE [LARGE SCALE GENOMIC DNA]</scope>
</reference>
<keyword evidence="3" id="KW-1185">Reference proteome</keyword>
<dbReference type="Proteomes" id="UP001642464">
    <property type="component" value="Unassembled WGS sequence"/>
</dbReference>
<protein>
    <submittedName>
        <fullName evidence="2">Uncharacterized protein</fullName>
    </submittedName>
</protein>
<comment type="caution">
    <text evidence="2">The sequence shown here is derived from an EMBL/GenBank/DDBJ whole genome shotgun (WGS) entry which is preliminary data.</text>
</comment>
<evidence type="ECO:0000313" key="3">
    <source>
        <dbReference type="Proteomes" id="UP001642464"/>
    </source>
</evidence>
<name>A0ABP0KU14_9DINO</name>
<feature type="compositionally biased region" description="Basic and acidic residues" evidence="1">
    <location>
        <begin position="231"/>
        <end position="267"/>
    </location>
</feature>